<dbReference type="STRING" id="1079859.SAMN04515674_101275"/>
<dbReference type="GO" id="GO:0016787">
    <property type="term" value="F:hydrolase activity"/>
    <property type="evidence" value="ECO:0007669"/>
    <property type="project" value="UniProtKB-KW"/>
</dbReference>
<evidence type="ECO:0000313" key="5">
    <source>
        <dbReference type="Proteomes" id="UP000199306"/>
    </source>
</evidence>
<dbReference type="InterPro" id="IPR029058">
    <property type="entry name" value="AB_hydrolase_fold"/>
</dbReference>
<evidence type="ECO:0000256" key="1">
    <source>
        <dbReference type="ARBA" id="ARBA00022801"/>
    </source>
</evidence>
<evidence type="ECO:0000256" key="2">
    <source>
        <dbReference type="SAM" id="SignalP"/>
    </source>
</evidence>
<keyword evidence="1" id="KW-0378">Hydrolase</keyword>
<dbReference type="Pfam" id="PF20434">
    <property type="entry name" value="BD-FAE"/>
    <property type="match status" value="1"/>
</dbReference>
<name>A0A1I5MFS2_9BACT</name>
<keyword evidence="2" id="KW-0732">Signal</keyword>
<feature type="chain" id="PRO_5011533180" evidence="2">
    <location>
        <begin position="21"/>
        <end position="305"/>
    </location>
</feature>
<gene>
    <name evidence="4" type="ORF">SAMN04515674_101275</name>
</gene>
<feature type="domain" description="BD-FAE-like" evidence="3">
    <location>
        <begin position="66"/>
        <end position="259"/>
    </location>
</feature>
<sequence length="305" mass="32940">MFKKIITVLSLSMSMTFSYAQNEMPLYAGAVPNSKSVANTEKSEMGKDGILRISEVSVPAITVYPAPKDIANGTAVIICPGGGYRILAASHEGSDVAKEFNKMGITAFVLKYRIPNENAQVDRTIAPLQDAQQALRIVRKDASKYGINPNRIGIMGFSAGGHLASTAGTHFSKPVGDNADASNVRPDFMLLIYPVISFGDFGHKGSAEQLIGKNPSEELVKLYSNEQQVTAQTPPAFLVHAGDDNAVPVKNSLSFYEALQKNGVPSELHVYPKGGHGFGLNNKTTPDKWIERAKNWLDSMGLLKK</sequence>
<dbReference type="SUPFAM" id="SSF53474">
    <property type="entry name" value="alpha/beta-Hydrolases"/>
    <property type="match status" value="1"/>
</dbReference>
<dbReference type="EMBL" id="FOXH01000001">
    <property type="protein sequence ID" value="SFP08147.1"/>
    <property type="molecule type" value="Genomic_DNA"/>
</dbReference>
<dbReference type="PANTHER" id="PTHR48081:SF6">
    <property type="entry name" value="PEPTIDASE S9 PROLYL OLIGOPEPTIDASE CATALYTIC DOMAIN-CONTAINING PROTEIN"/>
    <property type="match status" value="1"/>
</dbReference>
<accession>A0A1I5MFS2</accession>
<dbReference type="PANTHER" id="PTHR48081">
    <property type="entry name" value="AB HYDROLASE SUPERFAMILY PROTEIN C4A8.06C"/>
    <property type="match status" value="1"/>
</dbReference>
<organism evidence="4 5">
    <name type="scientific">Pseudarcicella hirudinis</name>
    <dbReference type="NCBI Taxonomy" id="1079859"/>
    <lineage>
        <taxon>Bacteria</taxon>
        <taxon>Pseudomonadati</taxon>
        <taxon>Bacteroidota</taxon>
        <taxon>Cytophagia</taxon>
        <taxon>Cytophagales</taxon>
        <taxon>Flectobacillaceae</taxon>
        <taxon>Pseudarcicella</taxon>
    </lineage>
</organism>
<dbReference type="Proteomes" id="UP000199306">
    <property type="component" value="Unassembled WGS sequence"/>
</dbReference>
<dbReference type="Gene3D" id="3.40.50.1820">
    <property type="entry name" value="alpha/beta hydrolase"/>
    <property type="match status" value="1"/>
</dbReference>
<dbReference type="RefSeq" id="WP_092010964.1">
    <property type="nucleotide sequence ID" value="NZ_FOXH01000001.1"/>
</dbReference>
<dbReference type="InterPro" id="IPR050300">
    <property type="entry name" value="GDXG_lipolytic_enzyme"/>
</dbReference>
<feature type="signal peptide" evidence="2">
    <location>
        <begin position="1"/>
        <end position="20"/>
    </location>
</feature>
<reference evidence="4 5" key="1">
    <citation type="submission" date="2016-10" db="EMBL/GenBank/DDBJ databases">
        <authorList>
            <person name="de Groot N.N."/>
        </authorList>
    </citation>
    <scope>NUCLEOTIDE SEQUENCE [LARGE SCALE GENOMIC DNA]</scope>
    <source>
        <strain evidence="5">E92,LMG 26720,CCM 7988</strain>
    </source>
</reference>
<dbReference type="AlphaFoldDB" id="A0A1I5MFS2"/>
<dbReference type="OrthoDB" id="9794725at2"/>
<dbReference type="InterPro" id="IPR049492">
    <property type="entry name" value="BD-FAE-like_dom"/>
</dbReference>
<protein>
    <submittedName>
        <fullName evidence="4">Acetyl esterase/lipase</fullName>
    </submittedName>
</protein>
<keyword evidence="5" id="KW-1185">Reference proteome</keyword>
<evidence type="ECO:0000313" key="4">
    <source>
        <dbReference type="EMBL" id="SFP08147.1"/>
    </source>
</evidence>
<evidence type="ECO:0000259" key="3">
    <source>
        <dbReference type="Pfam" id="PF20434"/>
    </source>
</evidence>
<proteinExistence type="predicted"/>